<comment type="caution">
    <text evidence="2">The sequence shown here is derived from an EMBL/GenBank/DDBJ whole genome shotgun (WGS) entry which is preliminary data.</text>
</comment>
<dbReference type="Proteomes" id="UP001595793">
    <property type="component" value="Unassembled WGS sequence"/>
</dbReference>
<accession>A0ABV8HAX8</accession>
<feature type="transmembrane region" description="Helical" evidence="1">
    <location>
        <begin position="28"/>
        <end position="46"/>
    </location>
</feature>
<keyword evidence="1" id="KW-0472">Membrane</keyword>
<keyword evidence="3" id="KW-1185">Reference proteome</keyword>
<keyword evidence="1" id="KW-1133">Transmembrane helix</keyword>
<dbReference type="EMBL" id="JBHSAS010000022">
    <property type="protein sequence ID" value="MFC4029269.1"/>
    <property type="molecule type" value="Genomic_DNA"/>
</dbReference>
<evidence type="ECO:0000256" key="1">
    <source>
        <dbReference type="SAM" id="Phobius"/>
    </source>
</evidence>
<name>A0ABV8HAX8_9FLAO</name>
<protein>
    <submittedName>
        <fullName evidence="2">Uncharacterized protein</fullName>
    </submittedName>
</protein>
<dbReference type="RefSeq" id="WP_290232423.1">
    <property type="nucleotide sequence ID" value="NZ_JAUFPZ010000002.1"/>
</dbReference>
<proteinExistence type="predicted"/>
<evidence type="ECO:0000313" key="3">
    <source>
        <dbReference type="Proteomes" id="UP001595793"/>
    </source>
</evidence>
<keyword evidence="1" id="KW-0812">Transmembrane</keyword>
<evidence type="ECO:0000313" key="2">
    <source>
        <dbReference type="EMBL" id="MFC4029269.1"/>
    </source>
</evidence>
<sequence>MDYFFWGLIAIGAFYSIKESKTKKLKKIFIGLYASIFIIGFAYLSGEQIGQAIYHLSHSN</sequence>
<reference evidence="3" key="1">
    <citation type="journal article" date="2019" name="Int. J. Syst. Evol. Microbiol.">
        <title>The Global Catalogue of Microorganisms (GCM) 10K type strain sequencing project: providing services to taxonomists for standard genome sequencing and annotation.</title>
        <authorList>
            <consortium name="The Broad Institute Genomics Platform"/>
            <consortium name="The Broad Institute Genome Sequencing Center for Infectious Disease"/>
            <person name="Wu L."/>
            <person name="Ma J."/>
        </authorList>
    </citation>
    <scope>NUCLEOTIDE SEQUENCE [LARGE SCALE GENOMIC DNA]</scope>
    <source>
        <strain evidence="3">CECT 9128</strain>
    </source>
</reference>
<organism evidence="2 3">
    <name type="scientific">Zunongwangia endophytica</name>
    <dbReference type="NCBI Taxonomy" id="1808945"/>
    <lineage>
        <taxon>Bacteria</taxon>
        <taxon>Pseudomonadati</taxon>
        <taxon>Bacteroidota</taxon>
        <taxon>Flavobacteriia</taxon>
        <taxon>Flavobacteriales</taxon>
        <taxon>Flavobacteriaceae</taxon>
        <taxon>Zunongwangia</taxon>
    </lineage>
</organism>
<gene>
    <name evidence="2" type="ORF">ACFOS1_17755</name>
</gene>